<dbReference type="OMA" id="GHTHACI"/>
<evidence type="ECO:0000256" key="1">
    <source>
        <dbReference type="ARBA" id="ARBA00004613"/>
    </source>
</evidence>
<keyword evidence="6" id="KW-0442">Lipid degradation</keyword>
<dbReference type="Gene3D" id="3.40.50.1110">
    <property type="entry name" value="SGNH hydrolase"/>
    <property type="match status" value="1"/>
</dbReference>
<feature type="chain" id="PRO_5002867404" description="GDSL esterase/lipase" evidence="8">
    <location>
        <begin position="30"/>
        <end position="109"/>
    </location>
</feature>
<dbReference type="PANTHER" id="PTHR45650">
    <property type="entry name" value="GDSL-LIKE LIPASE/ACYLHYDROLASE-RELATED"/>
    <property type="match status" value="1"/>
</dbReference>
<dbReference type="Proteomes" id="UP000007015">
    <property type="component" value="Chromosome 3"/>
</dbReference>
<comment type="subcellular location">
    <subcellularLocation>
        <location evidence="1">Secreted</location>
    </subcellularLocation>
</comment>
<feature type="signal peptide" evidence="8">
    <location>
        <begin position="1"/>
        <end position="29"/>
    </location>
</feature>
<protein>
    <recommendedName>
        <fullName evidence="11">GDSL esterase/lipase</fullName>
    </recommendedName>
</protein>
<dbReference type="STRING" id="39946.B8AL57"/>
<evidence type="ECO:0000256" key="2">
    <source>
        <dbReference type="ARBA" id="ARBA00008668"/>
    </source>
</evidence>
<name>B8AL57_ORYSI</name>
<sequence>MDAGNNTIAAASFAIVVLVAAAASSLAAAVPAVYVLGDSLADVGNNNHLLTLLKADFPHNGIDYPGGKATGRFSNGKNFPDFLDGYQSGAKHDYMASIQSERKEGQTYF</sequence>
<organism evidence="9 10">
    <name type="scientific">Oryza sativa subsp. indica</name>
    <name type="common">Rice</name>
    <dbReference type="NCBI Taxonomy" id="39946"/>
    <lineage>
        <taxon>Eukaryota</taxon>
        <taxon>Viridiplantae</taxon>
        <taxon>Streptophyta</taxon>
        <taxon>Embryophyta</taxon>
        <taxon>Tracheophyta</taxon>
        <taxon>Spermatophyta</taxon>
        <taxon>Magnoliopsida</taxon>
        <taxon>Liliopsida</taxon>
        <taxon>Poales</taxon>
        <taxon>Poaceae</taxon>
        <taxon>BOP clade</taxon>
        <taxon>Oryzoideae</taxon>
        <taxon>Oryzeae</taxon>
        <taxon>Oryzinae</taxon>
        <taxon>Oryza</taxon>
        <taxon>Oryza sativa</taxon>
    </lineage>
</organism>
<keyword evidence="5" id="KW-0378">Hydrolase</keyword>
<dbReference type="InterPro" id="IPR036514">
    <property type="entry name" value="SGNH_hydro_sf"/>
</dbReference>
<dbReference type="Gramene" id="BGIOSGA010371-TA">
    <property type="protein sequence ID" value="BGIOSGA010371-PA"/>
    <property type="gene ID" value="BGIOSGA010371"/>
</dbReference>
<proteinExistence type="inferred from homology"/>
<dbReference type="HOGENOM" id="CLU_015101_14_3_1"/>
<dbReference type="GO" id="GO:0005576">
    <property type="term" value="C:extracellular region"/>
    <property type="evidence" value="ECO:0007669"/>
    <property type="project" value="UniProtKB-SubCell"/>
</dbReference>
<evidence type="ECO:0000256" key="8">
    <source>
        <dbReference type="SAM" id="SignalP"/>
    </source>
</evidence>
<evidence type="ECO:0000313" key="10">
    <source>
        <dbReference type="Proteomes" id="UP000007015"/>
    </source>
</evidence>
<keyword evidence="10" id="KW-1185">Reference proteome</keyword>
<comment type="similarity">
    <text evidence="2">Belongs to the 'GDSL' lipolytic enzyme family.</text>
</comment>
<accession>B8AL57</accession>
<evidence type="ECO:0008006" key="11">
    <source>
        <dbReference type="Google" id="ProtNLM"/>
    </source>
</evidence>
<evidence type="ECO:0000256" key="7">
    <source>
        <dbReference type="ARBA" id="ARBA00023098"/>
    </source>
</evidence>
<dbReference type="GO" id="GO:0016787">
    <property type="term" value="F:hydrolase activity"/>
    <property type="evidence" value="ECO:0007669"/>
    <property type="project" value="UniProtKB-KW"/>
</dbReference>
<keyword evidence="3" id="KW-0964">Secreted</keyword>
<dbReference type="AlphaFoldDB" id="B8AL57"/>
<evidence type="ECO:0000256" key="6">
    <source>
        <dbReference type="ARBA" id="ARBA00022963"/>
    </source>
</evidence>
<keyword evidence="4 8" id="KW-0732">Signal</keyword>
<reference evidence="9 10" key="1">
    <citation type="journal article" date="2005" name="PLoS Biol.">
        <title>The genomes of Oryza sativa: a history of duplications.</title>
        <authorList>
            <person name="Yu J."/>
            <person name="Wang J."/>
            <person name="Lin W."/>
            <person name="Li S."/>
            <person name="Li H."/>
            <person name="Zhou J."/>
            <person name="Ni P."/>
            <person name="Dong W."/>
            <person name="Hu S."/>
            <person name="Zeng C."/>
            <person name="Zhang J."/>
            <person name="Zhang Y."/>
            <person name="Li R."/>
            <person name="Xu Z."/>
            <person name="Li S."/>
            <person name="Li X."/>
            <person name="Zheng H."/>
            <person name="Cong L."/>
            <person name="Lin L."/>
            <person name="Yin J."/>
            <person name="Geng J."/>
            <person name="Li G."/>
            <person name="Shi J."/>
            <person name="Liu J."/>
            <person name="Lv H."/>
            <person name="Li J."/>
            <person name="Wang J."/>
            <person name="Deng Y."/>
            <person name="Ran L."/>
            <person name="Shi X."/>
            <person name="Wang X."/>
            <person name="Wu Q."/>
            <person name="Li C."/>
            <person name="Ren X."/>
            <person name="Wang J."/>
            <person name="Wang X."/>
            <person name="Li D."/>
            <person name="Liu D."/>
            <person name="Zhang X."/>
            <person name="Ji Z."/>
            <person name="Zhao W."/>
            <person name="Sun Y."/>
            <person name="Zhang Z."/>
            <person name="Bao J."/>
            <person name="Han Y."/>
            <person name="Dong L."/>
            <person name="Ji J."/>
            <person name="Chen P."/>
            <person name="Wu S."/>
            <person name="Liu J."/>
            <person name="Xiao Y."/>
            <person name="Bu D."/>
            <person name="Tan J."/>
            <person name="Yang L."/>
            <person name="Ye C."/>
            <person name="Zhang J."/>
            <person name="Xu J."/>
            <person name="Zhou Y."/>
            <person name="Yu Y."/>
            <person name="Zhang B."/>
            <person name="Zhuang S."/>
            <person name="Wei H."/>
            <person name="Liu B."/>
            <person name="Lei M."/>
            <person name="Yu H."/>
            <person name="Li Y."/>
            <person name="Xu H."/>
            <person name="Wei S."/>
            <person name="He X."/>
            <person name="Fang L."/>
            <person name="Zhang Z."/>
            <person name="Zhang Y."/>
            <person name="Huang X."/>
            <person name="Su Z."/>
            <person name="Tong W."/>
            <person name="Li J."/>
            <person name="Tong Z."/>
            <person name="Li S."/>
            <person name="Ye J."/>
            <person name="Wang L."/>
            <person name="Fang L."/>
            <person name="Lei T."/>
            <person name="Chen C."/>
            <person name="Chen H."/>
            <person name="Xu Z."/>
            <person name="Li H."/>
            <person name="Huang H."/>
            <person name="Zhang F."/>
            <person name="Xu H."/>
            <person name="Li N."/>
            <person name="Zhao C."/>
            <person name="Li S."/>
            <person name="Dong L."/>
            <person name="Huang Y."/>
            <person name="Li L."/>
            <person name="Xi Y."/>
            <person name="Qi Q."/>
            <person name="Li W."/>
            <person name="Zhang B."/>
            <person name="Hu W."/>
            <person name="Zhang Y."/>
            <person name="Tian X."/>
            <person name="Jiao Y."/>
            <person name="Liang X."/>
            <person name="Jin J."/>
            <person name="Gao L."/>
            <person name="Zheng W."/>
            <person name="Hao B."/>
            <person name="Liu S."/>
            <person name="Wang W."/>
            <person name="Yuan L."/>
            <person name="Cao M."/>
            <person name="McDermott J."/>
            <person name="Samudrala R."/>
            <person name="Wang J."/>
            <person name="Wong G.K."/>
            <person name="Yang H."/>
        </authorList>
    </citation>
    <scope>NUCLEOTIDE SEQUENCE [LARGE SCALE GENOMIC DNA]</scope>
    <source>
        <strain evidence="10">cv. 93-11</strain>
    </source>
</reference>
<dbReference type="EMBL" id="CM000128">
    <property type="protein sequence ID" value="EEC75630.1"/>
    <property type="molecule type" value="Genomic_DNA"/>
</dbReference>
<dbReference type="InterPro" id="IPR051238">
    <property type="entry name" value="GDSL_esterase/lipase"/>
</dbReference>
<dbReference type="GO" id="GO:0016042">
    <property type="term" value="P:lipid catabolic process"/>
    <property type="evidence" value="ECO:0007669"/>
    <property type="project" value="UniProtKB-KW"/>
</dbReference>
<keyword evidence="7" id="KW-0443">Lipid metabolism</keyword>
<evidence type="ECO:0000313" key="9">
    <source>
        <dbReference type="EMBL" id="EEC75630.1"/>
    </source>
</evidence>
<evidence type="ECO:0000256" key="5">
    <source>
        <dbReference type="ARBA" id="ARBA00022801"/>
    </source>
</evidence>
<evidence type="ECO:0000256" key="3">
    <source>
        <dbReference type="ARBA" id="ARBA00022525"/>
    </source>
</evidence>
<evidence type="ECO:0000256" key="4">
    <source>
        <dbReference type="ARBA" id="ARBA00022729"/>
    </source>
</evidence>
<gene>
    <name evidence="9" type="ORF">OsI_12365</name>
</gene>